<accession>A0A6J7ALX1</accession>
<name>A0A6J7ALX1_9ZZZZ</name>
<proteinExistence type="predicted"/>
<reference evidence="1" key="1">
    <citation type="submission" date="2020-05" db="EMBL/GenBank/DDBJ databases">
        <authorList>
            <person name="Chiriac C."/>
            <person name="Salcher M."/>
            <person name="Ghai R."/>
            <person name="Kavagutti S V."/>
        </authorList>
    </citation>
    <scope>NUCLEOTIDE SEQUENCE</scope>
</reference>
<dbReference type="EMBL" id="CAFABK010000073">
    <property type="protein sequence ID" value="CAB4833894.1"/>
    <property type="molecule type" value="Genomic_DNA"/>
</dbReference>
<organism evidence="1">
    <name type="scientific">freshwater metagenome</name>
    <dbReference type="NCBI Taxonomy" id="449393"/>
    <lineage>
        <taxon>unclassified sequences</taxon>
        <taxon>metagenomes</taxon>
        <taxon>ecological metagenomes</taxon>
    </lineage>
</organism>
<dbReference type="AlphaFoldDB" id="A0A6J7ALX1"/>
<gene>
    <name evidence="1" type="ORF">UFOPK3204_01350</name>
</gene>
<evidence type="ECO:0000313" key="1">
    <source>
        <dbReference type="EMBL" id="CAB4833894.1"/>
    </source>
</evidence>
<sequence length="69" mass="7435">MEYSQLFVAIGLCVRYLDAILDPLALPGILDMHIFNADGAGVGVSQHAENFAEFHQGPAAETARSKFTV</sequence>
<protein>
    <submittedName>
        <fullName evidence="1">Unannotated protein</fullName>
    </submittedName>
</protein>